<reference evidence="1" key="1">
    <citation type="journal article" date="2015" name="Nature">
        <title>Complex archaea that bridge the gap between prokaryotes and eukaryotes.</title>
        <authorList>
            <person name="Spang A."/>
            <person name="Saw J.H."/>
            <person name="Jorgensen S.L."/>
            <person name="Zaremba-Niedzwiedzka K."/>
            <person name="Martijn J."/>
            <person name="Lind A.E."/>
            <person name="van Eijk R."/>
            <person name="Schleper C."/>
            <person name="Guy L."/>
            <person name="Ettema T.J."/>
        </authorList>
    </citation>
    <scope>NUCLEOTIDE SEQUENCE</scope>
</reference>
<proteinExistence type="predicted"/>
<accession>A0A0F9LYG2</accession>
<name>A0A0F9LYG2_9ZZZZ</name>
<organism evidence="1">
    <name type="scientific">marine sediment metagenome</name>
    <dbReference type="NCBI Taxonomy" id="412755"/>
    <lineage>
        <taxon>unclassified sequences</taxon>
        <taxon>metagenomes</taxon>
        <taxon>ecological metagenomes</taxon>
    </lineage>
</organism>
<protein>
    <submittedName>
        <fullName evidence="1">Uncharacterized protein</fullName>
    </submittedName>
</protein>
<dbReference type="EMBL" id="LAZR01010002">
    <property type="protein sequence ID" value="KKM69375.1"/>
    <property type="molecule type" value="Genomic_DNA"/>
</dbReference>
<evidence type="ECO:0000313" key="1">
    <source>
        <dbReference type="EMBL" id="KKM69375.1"/>
    </source>
</evidence>
<gene>
    <name evidence="1" type="ORF">LCGC14_1451450</name>
</gene>
<comment type="caution">
    <text evidence="1">The sequence shown here is derived from an EMBL/GenBank/DDBJ whole genome shotgun (WGS) entry which is preliminary data.</text>
</comment>
<dbReference type="AlphaFoldDB" id="A0A0F9LYG2"/>
<sequence length="64" mass="7114">MKVEIIFHSSSTPKKIKDVESIYTKGALLCVQLDDGLIIKYPLLNIFSVAHYHGTHLGTNKADT</sequence>